<name>A0A2S0HXK1_9FLAO</name>
<dbReference type="InterPro" id="IPR006685">
    <property type="entry name" value="MscS_channel_2nd"/>
</dbReference>
<sequence>MFQEENVTDTIEEVVTEDIWGSIKEFLELGIRFGEGDKEINITVGLLLLITVSFFVASFVLGLIRKLFTRRMSETDTLKFISVFKFIKYVVYIIVVFAVLSLAGINITPFLAASAALLVGLGLALQELFQDVIAGIFIIIDKSLLVGDIIEVEGKVGRVIDIKLRTTRTITRDDKIIIIPNHKFISDSIINYTQNHKTTRESVQVGVAYGSDTRLVEKLMLQCVDTQKGVLKKPKPFVLFEDFGDSALIFRLCFFISDSFIDPYIKSELRYKIDEAFRTNGITIPFPQRDVHIYPTQPTEK</sequence>
<keyword evidence="4 7" id="KW-0812">Transmembrane</keyword>
<keyword evidence="6 7" id="KW-0472">Membrane</keyword>
<dbReference type="InterPro" id="IPR049278">
    <property type="entry name" value="MS_channel_C"/>
</dbReference>
<comment type="subcellular location">
    <subcellularLocation>
        <location evidence="1">Cell membrane</location>
        <topology evidence="1">Multi-pass membrane protein</topology>
    </subcellularLocation>
</comment>
<dbReference type="AlphaFoldDB" id="A0A2S0HXK1"/>
<dbReference type="InterPro" id="IPR011066">
    <property type="entry name" value="MscS_channel_C_sf"/>
</dbReference>
<feature type="domain" description="Mechanosensitive ion channel MscS C-terminal" evidence="9">
    <location>
        <begin position="203"/>
        <end position="284"/>
    </location>
</feature>
<reference evidence="11 12" key="1">
    <citation type="submission" date="2018-02" db="EMBL/GenBank/DDBJ databases">
        <title>Genomic analysis of the strain RR4-38 isolated from a seawater recirculating aquaculture system.</title>
        <authorList>
            <person name="Kim Y.-S."/>
            <person name="Jang Y.H."/>
            <person name="Kim K.-H."/>
        </authorList>
    </citation>
    <scope>NUCLEOTIDE SEQUENCE [LARGE SCALE GENOMIC DNA]</scope>
    <source>
        <strain evidence="11 12">RR4-38</strain>
    </source>
</reference>
<dbReference type="Gene3D" id="3.30.70.100">
    <property type="match status" value="1"/>
</dbReference>
<evidence type="ECO:0000256" key="4">
    <source>
        <dbReference type="ARBA" id="ARBA00022692"/>
    </source>
</evidence>
<accession>A0A2S0HXK1</accession>
<dbReference type="PANTHER" id="PTHR30347">
    <property type="entry name" value="POTASSIUM CHANNEL RELATED"/>
    <property type="match status" value="1"/>
</dbReference>
<keyword evidence="5 7" id="KW-1133">Transmembrane helix</keyword>
<evidence type="ECO:0000259" key="8">
    <source>
        <dbReference type="Pfam" id="PF00924"/>
    </source>
</evidence>
<evidence type="ECO:0000256" key="7">
    <source>
        <dbReference type="SAM" id="Phobius"/>
    </source>
</evidence>
<dbReference type="InterPro" id="IPR010920">
    <property type="entry name" value="LSM_dom_sf"/>
</dbReference>
<feature type="domain" description="Mechanosensitive ion channel MscS" evidence="8">
    <location>
        <begin position="128"/>
        <end position="193"/>
    </location>
</feature>
<evidence type="ECO:0000259" key="9">
    <source>
        <dbReference type="Pfam" id="PF21082"/>
    </source>
</evidence>
<dbReference type="KEGG" id="aue:C5O00_09430"/>
<dbReference type="GO" id="GO:0008381">
    <property type="term" value="F:mechanosensitive monoatomic ion channel activity"/>
    <property type="evidence" value="ECO:0007669"/>
    <property type="project" value="UniProtKB-ARBA"/>
</dbReference>
<evidence type="ECO:0000256" key="2">
    <source>
        <dbReference type="ARBA" id="ARBA00008017"/>
    </source>
</evidence>
<dbReference type="Proteomes" id="UP000238442">
    <property type="component" value="Chromosome"/>
</dbReference>
<dbReference type="InterPro" id="IPR049142">
    <property type="entry name" value="MS_channel_1st"/>
</dbReference>
<dbReference type="PANTHER" id="PTHR30347:SF1">
    <property type="entry name" value="MECHANOSENSITIVE CHANNEL MSCK"/>
    <property type="match status" value="1"/>
</dbReference>
<dbReference type="SUPFAM" id="SSF82861">
    <property type="entry name" value="Mechanosensitive channel protein MscS (YggB), transmembrane region"/>
    <property type="match status" value="1"/>
</dbReference>
<dbReference type="Gene3D" id="1.10.287.1260">
    <property type="match status" value="1"/>
</dbReference>
<evidence type="ECO:0000313" key="12">
    <source>
        <dbReference type="Proteomes" id="UP000238442"/>
    </source>
</evidence>
<dbReference type="Pfam" id="PF21088">
    <property type="entry name" value="MS_channel_1st"/>
    <property type="match status" value="1"/>
</dbReference>
<dbReference type="EMBL" id="CP027062">
    <property type="protein sequence ID" value="AVI51382.1"/>
    <property type="molecule type" value="Genomic_DNA"/>
</dbReference>
<evidence type="ECO:0000313" key="11">
    <source>
        <dbReference type="EMBL" id="AVI51382.1"/>
    </source>
</evidence>
<dbReference type="GO" id="GO:0005886">
    <property type="term" value="C:plasma membrane"/>
    <property type="evidence" value="ECO:0007669"/>
    <property type="project" value="UniProtKB-SubCell"/>
</dbReference>
<proteinExistence type="inferred from homology"/>
<dbReference type="SUPFAM" id="SSF50182">
    <property type="entry name" value="Sm-like ribonucleoproteins"/>
    <property type="match status" value="1"/>
</dbReference>
<dbReference type="SUPFAM" id="SSF82689">
    <property type="entry name" value="Mechanosensitive channel protein MscS (YggB), C-terminal domain"/>
    <property type="match status" value="1"/>
</dbReference>
<dbReference type="Pfam" id="PF21082">
    <property type="entry name" value="MS_channel_3rd"/>
    <property type="match status" value="1"/>
</dbReference>
<dbReference type="OrthoDB" id="9809206at2"/>
<evidence type="ECO:0000259" key="10">
    <source>
        <dbReference type="Pfam" id="PF21088"/>
    </source>
</evidence>
<organism evidence="11 12">
    <name type="scientific">Pukyongia salina</name>
    <dbReference type="NCBI Taxonomy" id="2094025"/>
    <lineage>
        <taxon>Bacteria</taxon>
        <taxon>Pseudomonadati</taxon>
        <taxon>Bacteroidota</taxon>
        <taxon>Flavobacteriia</taxon>
        <taxon>Flavobacteriales</taxon>
        <taxon>Flavobacteriaceae</taxon>
        <taxon>Pukyongia</taxon>
    </lineage>
</organism>
<keyword evidence="12" id="KW-1185">Reference proteome</keyword>
<gene>
    <name evidence="11" type="ORF">C5O00_09430</name>
</gene>
<dbReference type="InterPro" id="IPR052702">
    <property type="entry name" value="MscS-like_channel"/>
</dbReference>
<feature type="domain" description="Mechanosensitive ion channel transmembrane helices 2/3" evidence="10">
    <location>
        <begin position="85"/>
        <end position="126"/>
    </location>
</feature>
<evidence type="ECO:0000256" key="5">
    <source>
        <dbReference type="ARBA" id="ARBA00022989"/>
    </source>
</evidence>
<comment type="similarity">
    <text evidence="2">Belongs to the MscS (TC 1.A.23) family.</text>
</comment>
<dbReference type="RefSeq" id="WP_105216623.1">
    <property type="nucleotide sequence ID" value="NZ_CP027062.1"/>
</dbReference>
<feature type="transmembrane region" description="Helical" evidence="7">
    <location>
        <begin position="42"/>
        <end position="65"/>
    </location>
</feature>
<protein>
    <submittedName>
        <fullName evidence="11">Mechanosensitive ion channel protein MscS</fullName>
    </submittedName>
</protein>
<feature type="transmembrane region" description="Helical" evidence="7">
    <location>
        <begin position="86"/>
        <end position="105"/>
    </location>
</feature>
<evidence type="ECO:0000256" key="1">
    <source>
        <dbReference type="ARBA" id="ARBA00004651"/>
    </source>
</evidence>
<evidence type="ECO:0000256" key="6">
    <source>
        <dbReference type="ARBA" id="ARBA00023136"/>
    </source>
</evidence>
<evidence type="ECO:0000256" key="3">
    <source>
        <dbReference type="ARBA" id="ARBA00022475"/>
    </source>
</evidence>
<dbReference type="InterPro" id="IPR023408">
    <property type="entry name" value="MscS_beta-dom_sf"/>
</dbReference>
<dbReference type="Pfam" id="PF00924">
    <property type="entry name" value="MS_channel_2nd"/>
    <property type="match status" value="1"/>
</dbReference>
<dbReference type="Gene3D" id="2.30.30.60">
    <property type="match status" value="1"/>
</dbReference>
<keyword evidence="3" id="KW-1003">Cell membrane</keyword>
<dbReference type="InterPro" id="IPR011014">
    <property type="entry name" value="MscS_channel_TM-2"/>
</dbReference>